<dbReference type="EMBL" id="FQYO01000001">
    <property type="protein sequence ID" value="SHI35496.1"/>
    <property type="molecule type" value="Genomic_DNA"/>
</dbReference>
<dbReference type="AlphaFoldDB" id="A0A1M6AG28"/>
<feature type="transmembrane region" description="Helical" evidence="1">
    <location>
        <begin position="64"/>
        <end position="84"/>
    </location>
</feature>
<proteinExistence type="predicted"/>
<feature type="transmembrane region" description="Helical" evidence="1">
    <location>
        <begin position="6"/>
        <end position="26"/>
    </location>
</feature>
<protein>
    <recommendedName>
        <fullName evidence="2">DUF305 domain-containing protein</fullName>
    </recommendedName>
</protein>
<accession>A0A1M6AG28</accession>
<name>A0A1M6AG28_9RHOB</name>
<dbReference type="OrthoDB" id="517560at2"/>
<keyword evidence="1" id="KW-1133">Transmembrane helix</keyword>
<dbReference type="STRING" id="1447782.SAMN05444417_0418"/>
<evidence type="ECO:0000313" key="3">
    <source>
        <dbReference type="EMBL" id="SHI35496.1"/>
    </source>
</evidence>
<organism evidence="3 4">
    <name type="scientific">Wenxinia saemankumensis</name>
    <dbReference type="NCBI Taxonomy" id="1447782"/>
    <lineage>
        <taxon>Bacteria</taxon>
        <taxon>Pseudomonadati</taxon>
        <taxon>Pseudomonadota</taxon>
        <taxon>Alphaproteobacteria</taxon>
        <taxon>Rhodobacterales</taxon>
        <taxon>Roseobacteraceae</taxon>
        <taxon>Wenxinia</taxon>
    </lineage>
</organism>
<keyword evidence="4" id="KW-1185">Reference proteome</keyword>
<evidence type="ECO:0000256" key="1">
    <source>
        <dbReference type="SAM" id="Phobius"/>
    </source>
</evidence>
<dbReference type="InterPro" id="IPR005183">
    <property type="entry name" value="DUF305_CopM-like"/>
</dbReference>
<evidence type="ECO:0000313" key="4">
    <source>
        <dbReference type="Proteomes" id="UP000184292"/>
    </source>
</evidence>
<dbReference type="Gene3D" id="1.20.1260.10">
    <property type="match status" value="1"/>
</dbReference>
<dbReference type="RefSeq" id="WP_073326101.1">
    <property type="nucleotide sequence ID" value="NZ_FQYO01000001.1"/>
</dbReference>
<dbReference type="Pfam" id="PF03713">
    <property type="entry name" value="DUF305"/>
    <property type="match status" value="1"/>
</dbReference>
<keyword evidence="1" id="KW-0812">Transmembrane</keyword>
<dbReference type="Proteomes" id="UP000184292">
    <property type="component" value="Unassembled WGS sequence"/>
</dbReference>
<gene>
    <name evidence="3" type="ORF">SAMN05444417_0418</name>
</gene>
<sequence length="283" mass="30338">MSYWRFAAMIATSTIVMFGLMYLNTYEIEHVYWSETRAWMALLMGAVMAFIMLAFMLSMYSSRAVNAAIFAGSVLVFAGALWLVRSQVTVQDRSYMSAMIPHHSIAIMTSTRAEITDPRVRRLADDIIYAQDKEIAEMRWLTAELSTGAEAAAPIQGGASVELVPAEEALSTESLAGIDPEFLTGEEIDRVFPDGRACAFSYTVGSPPVLVTGEIDGAPAALLRISGDLVRLDGTADASGGTLTAGPLSAELRPTGDGDYTDLLMSAGETYGAGFRGHYGCPG</sequence>
<feature type="transmembrane region" description="Helical" evidence="1">
    <location>
        <begin position="38"/>
        <end position="58"/>
    </location>
</feature>
<reference evidence="3 4" key="1">
    <citation type="submission" date="2016-11" db="EMBL/GenBank/DDBJ databases">
        <authorList>
            <person name="Jaros S."/>
            <person name="Januszkiewicz K."/>
            <person name="Wedrychowicz H."/>
        </authorList>
    </citation>
    <scope>NUCLEOTIDE SEQUENCE [LARGE SCALE GENOMIC DNA]</scope>
    <source>
        <strain evidence="3 4">DSM 100565</strain>
    </source>
</reference>
<evidence type="ECO:0000259" key="2">
    <source>
        <dbReference type="Pfam" id="PF03713"/>
    </source>
</evidence>
<feature type="domain" description="DUF305" evidence="2">
    <location>
        <begin position="92"/>
        <end position="178"/>
    </location>
</feature>
<dbReference type="InterPro" id="IPR012347">
    <property type="entry name" value="Ferritin-like"/>
</dbReference>
<keyword evidence="1" id="KW-0472">Membrane</keyword>